<dbReference type="OrthoDB" id="1435349at2759"/>
<organism evidence="2 3">
    <name type="scientific">Carnegiea gigantea</name>
    <dbReference type="NCBI Taxonomy" id="171969"/>
    <lineage>
        <taxon>Eukaryota</taxon>
        <taxon>Viridiplantae</taxon>
        <taxon>Streptophyta</taxon>
        <taxon>Embryophyta</taxon>
        <taxon>Tracheophyta</taxon>
        <taxon>Spermatophyta</taxon>
        <taxon>Magnoliopsida</taxon>
        <taxon>eudicotyledons</taxon>
        <taxon>Gunneridae</taxon>
        <taxon>Pentapetalae</taxon>
        <taxon>Caryophyllales</taxon>
        <taxon>Cactineae</taxon>
        <taxon>Cactaceae</taxon>
        <taxon>Cactoideae</taxon>
        <taxon>Echinocereeae</taxon>
        <taxon>Carnegiea</taxon>
    </lineage>
</organism>
<evidence type="ECO:0000256" key="1">
    <source>
        <dbReference type="SAM" id="MobiDB-lite"/>
    </source>
</evidence>
<gene>
    <name evidence="2" type="ORF">Cgig2_029674</name>
</gene>
<protein>
    <submittedName>
        <fullName evidence="2">Uncharacterized protein</fullName>
    </submittedName>
</protein>
<feature type="compositionally biased region" description="Basic and acidic residues" evidence="1">
    <location>
        <begin position="1"/>
        <end position="15"/>
    </location>
</feature>
<evidence type="ECO:0000313" key="3">
    <source>
        <dbReference type="Proteomes" id="UP001153076"/>
    </source>
</evidence>
<dbReference type="EMBL" id="JAKOGI010000113">
    <property type="protein sequence ID" value="KAJ8443769.1"/>
    <property type="molecule type" value="Genomic_DNA"/>
</dbReference>
<dbReference type="AlphaFoldDB" id="A0A9Q1KJ31"/>
<name>A0A9Q1KJ31_9CARY</name>
<sequence length="361" mass="41214">MSARDQEQEHGHTSEETDQLSRSTKKMKRGTGRSNNDIIDEEDTEMMEAMLGSSNVPDSAPIDPGRIREDRVLSYRDTLQLNNPNLTFETKENSVFMESDERGRQSNQRLSDNHGEGMETKSASTENHDSRFRGLANLDLNADLEANMESREILGYKVKKPVMEPMGSPTIQVRHETGVSAPARMDGTELLWELCILEAHEQFVTAEITAAGKRPWIFTAIYVTDSTANGGLGVRSMGELNSASMAKMAWRLLHEDDALWARVLKHRYGRGRTGVEMNYRNRLILQRGLVHFVGNGQHTYFWLQRWATEHPLLEFSTRPVLSLEQRKTVSNYWQPGRGWKWEELTDLLPTNILHRIAAFQV</sequence>
<dbReference type="Proteomes" id="UP001153076">
    <property type="component" value="Unassembled WGS sequence"/>
</dbReference>
<keyword evidence="3" id="KW-1185">Reference proteome</keyword>
<feature type="region of interest" description="Disordered" evidence="1">
    <location>
        <begin position="96"/>
        <end position="128"/>
    </location>
</feature>
<accession>A0A9Q1KJ31</accession>
<proteinExistence type="predicted"/>
<feature type="region of interest" description="Disordered" evidence="1">
    <location>
        <begin position="1"/>
        <end position="44"/>
    </location>
</feature>
<comment type="caution">
    <text evidence="2">The sequence shown here is derived from an EMBL/GenBank/DDBJ whole genome shotgun (WGS) entry which is preliminary data.</text>
</comment>
<evidence type="ECO:0000313" key="2">
    <source>
        <dbReference type="EMBL" id="KAJ8443769.1"/>
    </source>
</evidence>
<reference evidence="2" key="1">
    <citation type="submission" date="2022-04" db="EMBL/GenBank/DDBJ databases">
        <title>Carnegiea gigantea Genome sequencing and assembly v2.</title>
        <authorList>
            <person name="Copetti D."/>
            <person name="Sanderson M.J."/>
            <person name="Burquez A."/>
            <person name="Wojciechowski M.F."/>
        </authorList>
    </citation>
    <scope>NUCLEOTIDE SEQUENCE</scope>
    <source>
        <strain evidence="2">SGP5-SGP5p</strain>
        <tissue evidence="2">Aerial part</tissue>
    </source>
</reference>